<proteinExistence type="predicted"/>
<feature type="region of interest" description="Disordered" evidence="1">
    <location>
        <begin position="60"/>
        <end position="83"/>
    </location>
</feature>
<sequence length="83" mass="9185">MRRLLEWSNGKPPVRWMNTSGDRKGAAYATFSLVDEYPVGVPGDRSDPCPAEAPARQKIGRIEDQSSDPANVTNGVYCHDIHE</sequence>
<dbReference type="STRING" id="1325564.NSJP_1036"/>
<reference evidence="2 3" key="1">
    <citation type="submission" date="2017-03" db="EMBL/GenBank/DDBJ databases">
        <authorList>
            <person name="Afonso C.L."/>
            <person name="Miller P.J."/>
            <person name="Scott M.A."/>
            <person name="Spackman E."/>
            <person name="Goraichik I."/>
            <person name="Dimitrov K.M."/>
            <person name="Suarez D.L."/>
            <person name="Swayne D.E."/>
        </authorList>
    </citation>
    <scope>NUCLEOTIDE SEQUENCE [LARGE SCALE GENOMIC DNA]</scope>
    <source>
        <strain evidence="2">Genome sequencing of Nitrospira japonica strain NJ11</strain>
    </source>
</reference>
<accession>A0A1W1I2H9</accession>
<evidence type="ECO:0000313" key="3">
    <source>
        <dbReference type="Proteomes" id="UP000192042"/>
    </source>
</evidence>
<dbReference type="Proteomes" id="UP000192042">
    <property type="component" value="Chromosome I"/>
</dbReference>
<organism evidence="2 3">
    <name type="scientific">Nitrospira japonica</name>
    <dbReference type="NCBI Taxonomy" id="1325564"/>
    <lineage>
        <taxon>Bacteria</taxon>
        <taxon>Pseudomonadati</taxon>
        <taxon>Nitrospirota</taxon>
        <taxon>Nitrospiria</taxon>
        <taxon>Nitrospirales</taxon>
        <taxon>Nitrospiraceae</taxon>
        <taxon>Nitrospira</taxon>
    </lineage>
</organism>
<evidence type="ECO:0000256" key="1">
    <source>
        <dbReference type="SAM" id="MobiDB-lite"/>
    </source>
</evidence>
<protein>
    <submittedName>
        <fullName evidence="2">Uncharacterized protein</fullName>
    </submittedName>
</protein>
<evidence type="ECO:0000313" key="2">
    <source>
        <dbReference type="EMBL" id="SLM47208.1"/>
    </source>
</evidence>
<dbReference type="AlphaFoldDB" id="A0A1W1I2H9"/>
<dbReference type="EMBL" id="LT828648">
    <property type="protein sequence ID" value="SLM47208.1"/>
    <property type="molecule type" value="Genomic_DNA"/>
</dbReference>
<dbReference type="KEGG" id="nja:NSJP_1036"/>
<name>A0A1W1I2H9_9BACT</name>
<gene>
    <name evidence="2" type="ORF">NSJP_1036</name>
</gene>
<keyword evidence="3" id="KW-1185">Reference proteome</keyword>